<dbReference type="Proteomes" id="UP000009881">
    <property type="component" value="Unassembled WGS sequence"/>
</dbReference>
<dbReference type="Gene3D" id="2.40.30.170">
    <property type="match status" value="1"/>
</dbReference>
<reference evidence="6 7" key="1">
    <citation type="journal article" date="2013" name="Genome Announc.">
        <title>Draft Genome Sequence of an Alphaproteobacterium, Caenispirillum salinarum AK4(T), Isolated from a Solar Saltern.</title>
        <authorList>
            <person name="Khatri I."/>
            <person name="Singh A."/>
            <person name="Korpole S."/>
            <person name="Pinnaka A.K."/>
            <person name="Subramanian S."/>
        </authorList>
    </citation>
    <scope>NUCLEOTIDE SEQUENCE [LARGE SCALE GENOMIC DNA]</scope>
    <source>
        <strain evidence="6 7">AK4</strain>
    </source>
</reference>
<dbReference type="NCBIfam" id="TIGR01730">
    <property type="entry name" value="RND_mfp"/>
    <property type="match status" value="1"/>
</dbReference>
<dbReference type="GO" id="GO:0015562">
    <property type="term" value="F:efflux transmembrane transporter activity"/>
    <property type="evidence" value="ECO:0007669"/>
    <property type="project" value="TreeGrafter"/>
</dbReference>
<feature type="domain" description="CzcB-like barrel-sandwich hybrid" evidence="5">
    <location>
        <begin position="75"/>
        <end position="201"/>
    </location>
</feature>
<evidence type="ECO:0000256" key="1">
    <source>
        <dbReference type="ARBA" id="ARBA00009477"/>
    </source>
</evidence>
<evidence type="ECO:0000259" key="4">
    <source>
        <dbReference type="Pfam" id="PF25954"/>
    </source>
</evidence>
<dbReference type="OrthoDB" id="9800613at2"/>
<dbReference type="InterPro" id="IPR058792">
    <property type="entry name" value="Beta-barrel_RND_2"/>
</dbReference>
<dbReference type="eggNOG" id="COG0845">
    <property type="taxonomic scope" value="Bacteria"/>
</dbReference>
<evidence type="ECO:0000256" key="3">
    <source>
        <dbReference type="SAM" id="MobiDB-lite"/>
    </source>
</evidence>
<dbReference type="Pfam" id="PF25954">
    <property type="entry name" value="Beta-barrel_RND_2"/>
    <property type="match status" value="1"/>
</dbReference>
<evidence type="ECO:0000313" key="6">
    <source>
        <dbReference type="EMBL" id="EKV28686.1"/>
    </source>
</evidence>
<dbReference type="Gene3D" id="2.40.50.100">
    <property type="match status" value="2"/>
</dbReference>
<dbReference type="PANTHER" id="PTHR30469:SF29">
    <property type="entry name" value="BLR2860 PROTEIN"/>
    <property type="match status" value="1"/>
</dbReference>
<dbReference type="EMBL" id="ANHY01000015">
    <property type="protein sequence ID" value="EKV28686.1"/>
    <property type="molecule type" value="Genomic_DNA"/>
</dbReference>
<dbReference type="GO" id="GO:1990281">
    <property type="term" value="C:efflux pump complex"/>
    <property type="evidence" value="ECO:0007669"/>
    <property type="project" value="TreeGrafter"/>
</dbReference>
<keyword evidence="2" id="KW-0175">Coiled coil</keyword>
<proteinExistence type="inferred from homology"/>
<dbReference type="Pfam" id="PF25973">
    <property type="entry name" value="BSH_CzcB"/>
    <property type="match status" value="1"/>
</dbReference>
<dbReference type="STRING" id="1238182.C882_0898"/>
<dbReference type="InterPro" id="IPR058647">
    <property type="entry name" value="BSH_CzcB-like"/>
</dbReference>
<dbReference type="PANTHER" id="PTHR30469">
    <property type="entry name" value="MULTIDRUG RESISTANCE PROTEIN MDTA"/>
    <property type="match status" value="1"/>
</dbReference>
<dbReference type="InterPro" id="IPR006143">
    <property type="entry name" value="RND_pump_MFP"/>
</dbReference>
<feature type="compositionally biased region" description="Low complexity" evidence="3">
    <location>
        <begin position="350"/>
        <end position="373"/>
    </location>
</feature>
<evidence type="ECO:0000313" key="7">
    <source>
        <dbReference type="Proteomes" id="UP000009881"/>
    </source>
</evidence>
<comment type="caution">
    <text evidence="6">The sequence shown here is derived from an EMBL/GenBank/DDBJ whole genome shotgun (WGS) entry which is preliminary data.</text>
</comment>
<gene>
    <name evidence="6" type="ORF">C882_0898</name>
</gene>
<accession>K9HJB7</accession>
<dbReference type="RefSeq" id="WP_009541554.1">
    <property type="nucleotide sequence ID" value="NZ_ANHY01000015.1"/>
</dbReference>
<feature type="coiled-coil region" evidence="2">
    <location>
        <begin position="114"/>
        <end position="172"/>
    </location>
</feature>
<sequence>MRKSYVIAAIILLAAVGWIGSGLVLPSGEPVPPPSAAIPAAEDAAPMRVRVAESVAHARVDELRATGRTAADRVLTVRAETSSPVRRVLVEKGDQVSAGDVLVELDMTDRAARLAKARAQLEQRQLQYDAAKELQSRNFASRVRLAEARAALEEARADLAEIELDVDRTTIEAPIDGVVSARSVEVGDVVSPGAAIATIVDLDPVVVRADIAERRIGDIEPGAVAHASVFNGPDLDGRVTYVAPVADAATRTFTVEVEIPNPDMSLREGQTVDLRLPLRRVQAHELSPALMTLDDAGRLGVKTVDDANVVRFHPVDLVSATPDAIWLTGLPETVRVITVGQEYVTAGETVDPVAAPAPTAPRSGAPGNGAADDGAARPLAETTAPGEDAAVSLGTGARAAEEASLPPAERGETQ</sequence>
<evidence type="ECO:0000259" key="5">
    <source>
        <dbReference type="Pfam" id="PF25973"/>
    </source>
</evidence>
<dbReference type="PRINTS" id="PR01490">
    <property type="entry name" value="RTXTOXIND"/>
</dbReference>
<protein>
    <submittedName>
        <fullName evidence="6">Putative Co/Zn/Cd efflux system membrane fusion protein</fullName>
    </submittedName>
</protein>
<comment type="similarity">
    <text evidence="1">Belongs to the membrane fusion protein (MFP) (TC 8.A.1) family.</text>
</comment>
<evidence type="ECO:0000256" key="2">
    <source>
        <dbReference type="SAM" id="Coils"/>
    </source>
</evidence>
<feature type="domain" description="CusB-like beta-barrel" evidence="4">
    <location>
        <begin position="207"/>
        <end position="276"/>
    </location>
</feature>
<dbReference type="SUPFAM" id="SSF111369">
    <property type="entry name" value="HlyD-like secretion proteins"/>
    <property type="match status" value="1"/>
</dbReference>
<name>K9HJB7_9PROT</name>
<dbReference type="AlphaFoldDB" id="K9HJB7"/>
<keyword evidence="7" id="KW-1185">Reference proteome</keyword>
<feature type="region of interest" description="Disordered" evidence="3">
    <location>
        <begin position="350"/>
        <end position="414"/>
    </location>
</feature>
<organism evidence="6 7">
    <name type="scientific">Caenispirillum salinarum AK4</name>
    <dbReference type="NCBI Taxonomy" id="1238182"/>
    <lineage>
        <taxon>Bacteria</taxon>
        <taxon>Pseudomonadati</taxon>
        <taxon>Pseudomonadota</taxon>
        <taxon>Alphaproteobacteria</taxon>
        <taxon>Rhodospirillales</taxon>
        <taxon>Novispirillaceae</taxon>
        <taxon>Caenispirillum</taxon>
    </lineage>
</organism>